<keyword evidence="2" id="KW-1185">Reference proteome</keyword>
<protein>
    <recommendedName>
        <fullName evidence="3">Leucine-rich repeat domain-containing protein</fullName>
    </recommendedName>
</protein>
<reference evidence="1" key="2">
    <citation type="submission" date="2024-05" db="EMBL/GenBank/DDBJ databases">
        <title>Identification and characterization of horizontal gene transfer across gut microbiota members of farm animals based on homology search.</title>
        <authorList>
            <person name="Schwarzerova J."/>
            <person name="Nykrynova M."/>
            <person name="Jureckova K."/>
            <person name="Cejkova D."/>
            <person name="Rychlik I."/>
        </authorList>
    </citation>
    <scope>NUCLEOTIDE SEQUENCE</scope>
    <source>
        <strain evidence="1">84_SSukc20</strain>
    </source>
</reference>
<sequence length="329" mass="38735">MIEIREQDITELRSLIPETELCFPCKQGYQKIQLEAINELLSTKDFRIVLYCDFSDFCKNEKLIYNLDIITYLPNIKQLLVVNYEQPYQVIKSLDFLANTKLLTHFSILGYFAKTISLEAVSNLPNLRFLRLGDSVGLNKRQTDIINTLPKLEVLSVKELDASLLKYNANIRMLEIHSKLINGKVLPDKFPNIEYLYLKRQNKCSDFSYISRFIYLKALILHWIYDIQALPNLTILKDLEALDLYGCPNLQYGIEQIFELNNLVCFRATELQRLTTESFERLLQLPKIQSVHIHFRKNNVENEKMDRMLQKCNLNKGFNYRYLTRKDNP</sequence>
<dbReference type="Proteomes" id="UP001167871">
    <property type="component" value="Unassembled WGS sequence"/>
</dbReference>
<gene>
    <name evidence="1" type="ORF">QVO10_18570</name>
</gene>
<dbReference type="SUPFAM" id="SSF52047">
    <property type="entry name" value="RNI-like"/>
    <property type="match status" value="1"/>
</dbReference>
<evidence type="ECO:0000313" key="2">
    <source>
        <dbReference type="Proteomes" id="UP001167871"/>
    </source>
</evidence>
<accession>A0ABT7XB80</accession>
<comment type="caution">
    <text evidence="1">The sequence shown here is derived from an EMBL/GenBank/DDBJ whole genome shotgun (WGS) entry which is preliminary data.</text>
</comment>
<evidence type="ECO:0000313" key="1">
    <source>
        <dbReference type="EMBL" id="MDN0051340.1"/>
    </source>
</evidence>
<dbReference type="RefSeq" id="WP_204397448.1">
    <property type="nucleotide sequence ID" value="NZ_JAUEII010000121.1"/>
</dbReference>
<evidence type="ECO:0008006" key="3">
    <source>
        <dbReference type="Google" id="ProtNLM"/>
    </source>
</evidence>
<dbReference type="InterPro" id="IPR032675">
    <property type="entry name" value="LRR_dom_sf"/>
</dbReference>
<name>A0ABT7XB80_9BACE</name>
<proteinExistence type="predicted"/>
<dbReference type="EMBL" id="JAUEII010000121">
    <property type="protein sequence ID" value="MDN0051340.1"/>
    <property type="molecule type" value="Genomic_DNA"/>
</dbReference>
<organism evidence="1 2">
    <name type="scientific">Bacteroides gallinaceum</name>
    <dbReference type="NCBI Taxonomy" id="1462571"/>
    <lineage>
        <taxon>Bacteria</taxon>
        <taxon>Pseudomonadati</taxon>
        <taxon>Bacteroidota</taxon>
        <taxon>Bacteroidia</taxon>
        <taxon>Bacteroidales</taxon>
        <taxon>Bacteroidaceae</taxon>
        <taxon>Bacteroides</taxon>
    </lineage>
</organism>
<reference evidence="1" key="1">
    <citation type="submission" date="2023-06" db="EMBL/GenBank/DDBJ databases">
        <authorList>
            <person name="Zeman M."/>
            <person name="Kubasova T."/>
            <person name="Jahodarova E."/>
            <person name="Nykrynova M."/>
            <person name="Rychlik I."/>
        </authorList>
    </citation>
    <scope>NUCLEOTIDE SEQUENCE</scope>
    <source>
        <strain evidence="1">84_SSukc20</strain>
    </source>
</reference>
<dbReference type="Gene3D" id="3.80.10.10">
    <property type="entry name" value="Ribonuclease Inhibitor"/>
    <property type="match status" value="2"/>
</dbReference>